<dbReference type="SUPFAM" id="SSF51556">
    <property type="entry name" value="Metallo-dependent hydrolases"/>
    <property type="match status" value="1"/>
</dbReference>
<accession>A0A4Q1C9K5</accession>
<dbReference type="InterPro" id="IPR032466">
    <property type="entry name" value="Metal_Hydrolase"/>
</dbReference>
<proteinExistence type="inferred from homology"/>
<dbReference type="InterPro" id="IPR052350">
    <property type="entry name" value="Metallo-dep_Lactonases"/>
</dbReference>
<dbReference type="InterPro" id="IPR006680">
    <property type="entry name" value="Amidohydro-rel"/>
</dbReference>
<comment type="caution">
    <text evidence="3">The sequence shown here is derived from an EMBL/GenBank/DDBJ whole genome shotgun (WGS) entry which is preliminary data.</text>
</comment>
<evidence type="ECO:0000256" key="1">
    <source>
        <dbReference type="ARBA" id="ARBA00038310"/>
    </source>
</evidence>
<dbReference type="Pfam" id="PF04909">
    <property type="entry name" value="Amidohydro_2"/>
    <property type="match status" value="1"/>
</dbReference>
<keyword evidence="3" id="KW-0378">Hydrolase</keyword>
<organism evidence="3 4">
    <name type="scientific">Oleiharenicola lentus</name>
    <dbReference type="NCBI Taxonomy" id="2508720"/>
    <lineage>
        <taxon>Bacteria</taxon>
        <taxon>Pseudomonadati</taxon>
        <taxon>Verrucomicrobiota</taxon>
        <taxon>Opitutia</taxon>
        <taxon>Opitutales</taxon>
        <taxon>Opitutaceae</taxon>
        <taxon>Oleiharenicola</taxon>
    </lineage>
</organism>
<comment type="similarity">
    <text evidence="1">Belongs to the metallo-dependent hydrolases superfamily.</text>
</comment>
<protein>
    <submittedName>
        <fullName evidence="3">Amidohydrolase</fullName>
    </submittedName>
</protein>
<feature type="domain" description="Amidohydrolase-related" evidence="2">
    <location>
        <begin position="5"/>
        <end position="277"/>
    </location>
</feature>
<dbReference type="EMBL" id="SDHX01000001">
    <property type="protein sequence ID" value="RXK55566.1"/>
    <property type="molecule type" value="Genomic_DNA"/>
</dbReference>
<sequence length="277" mass="31064">MPYTDAHMHFWDQTALRPYTWLHEVPSIAHPHTPESIHREAGPDLPDKIVFVECGAPWLEEVKWVDQLAAREPRIRAIVARIAINVGAQTVSALAELRRHPLVRGVRHHFEHEATDYCARPEFIGGVRQLAAAGLSFDLCCKHPQLPAVIELVRQCPDVSFILDHGGKPGIRTGLLDPWREHIRTLAGFPNLVCKLSGLVTEADHLHWKPDQLRPYVTHLIECFGPARLLFGGDWPVAKLACGYVRWLQLARGFTAHLPAADQAAIFGGNAARIYRI</sequence>
<dbReference type="AlphaFoldDB" id="A0A4Q1C9K5"/>
<dbReference type="PANTHER" id="PTHR43569:SF2">
    <property type="entry name" value="AMIDOHYDROLASE-RELATED DOMAIN-CONTAINING PROTEIN"/>
    <property type="match status" value="1"/>
</dbReference>
<evidence type="ECO:0000259" key="2">
    <source>
        <dbReference type="Pfam" id="PF04909"/>
    </source>
</evidence>
<dbReference type="Proteomes" id="UP000290218">
    <property type="component" value="Unassembled WGS sequence"/>
</dbReference>
<keyword evidence="4" id="KW-1185">Reference proteome</keyword>
<dbReference type="OrthoDB" id="5450317at2"/>
<dbReference type="PANTHER" id="PTHR43569">
    <property type="entry name" value="AMIDOHYDROLASE"/>
    <property type="match status" value="1"/>
</dbReference>
<dbReference type="RefSeq" id="WP_129046931.1">
    <property type="nucleotide sequence ID" value="NZ_SDHX01000001.1"/>
</dbReference>
<name>A0A4Q1C9K5_9BACT</name>
<evidence type="ECO:0000313" key="4">
    <source>
        <dbReference type="Proteomes" id="UP000290218"/>
    </source>
</evidence>
<evidence type="ECO:0000313" key="3">
    <source>
        <dbReference type="EMBL" id="RXK55566.1"/>
    </source>
</evidence>
<reference evidence="3 4" key="1">
    <citation type="submission" date="2019-01" db="EMBL/GenBank/DDBJ databases">
        <title>Lacunisphaera sp. strain TWA-58.</title>
        <authorList>
            <person name="Chen W.-M."/>
        </authorList>
    </citation>
    <scope>NUCLEOTIDE SEQUENCE [LARGE SCALE GENOMIC DNA]</scope>
    <source>
        <strain evidence="3 4">TWA-58</strain>
    </source>
</reference>
<gene>
    <name evidence="3" type="ORF">ESB00_06650</name>
</gene>
<dbReference type="Gene3D" id="3.20.20.140">
    <property type="entry name" value="Metal-dependent hydrolases"/>
    <property type="match status" value="1"/>
</dbReference>
<dbReference type="GO" id="GO:0016787">
    <property type="term" value="F:hydrolase activity"/>
    <property type="evidence" value="ECO:0007669"/>
    <property type="project" value="UniProtKB-KW"/>
</dbReference>